<gene>
    <name evidence="1" type="ORF">C1SCF055_LOCUS10430</name>
</gene>
<dbReference type="AlphaFoldDB" id="A0A9P1C2Q2"/>
<dbReference type="Proteomes" id="UP001152797">
    <property type="component" value="Unassembled WGS sequence"/>
</dbReference>
<name>A0A9P1C2Q2_9DINO</name>
<sequence>MATVLTASLSSNRSGNGGISVAIMTSFSGKGVCSFQLPGGTLGDLQKVLCDPRGPMFWYYPWSRLLFYTEDEPLRPLDMNLQLDAFDSLVIKRGDMEACLERYPHIGKFLDAMRGNKFDPGTAHLEGTWTARSAPAVPADEAEAMVHEVLSGWPIHADSELHFVQIFGELTALGETWNMLHLGLLQNYDGLRRFKHCVSNHWLEVARFAATSVITEAPPILLLKRGNSDLSGCVIGCAVIGDAFPDNFDAELTQCGYLDVSPNVHWRNVSHVLVSLDWNPQEGLATLEHLLTKIKQEPCEFAALAHPEVSKMVHVQLRLSFCGVAEVKGPINETCVKILAELLGYKLKTVKFQSVQELQIEISDFEAKANYRGTLVLVTDVPASAGKILRGPHRMPQLEDVGLDRACLAPVDILAGHLGSETKRKVWHRYPLGVLGLRMYLNSVLDSIGTENGSFTAEDIYRLNEAIFNLPEDTLDEETTGLLFKAVQKIKKAYSAGKCDKDPNFYYDYVALLSTMQNQHFFSQKQTKLLLDWLHEVVKAPSGEDKNATASKDEVSDTDIARLEAENARMLKEIEQMRVPLGPVGFEYCTLTWRGKQHTR</sequence>
<dbReference type="OrthoDB" id="444678at2759"/>
<keyword evidence="3" id="KW-1185">Reference proteome</keyword>
<evidence type="ECO:0000313" key="2">
    <source>
        <dbReference type="EMBL" id="CAL4770078.1"/>
    </source>
</evidence>
<protein>
    <submittedName>
        <fullName evidence="2">Fibronectin type-III domain-containing protein</fullName>
    </submittedName>
</protein>
<organism evidence="1">
    <name type="scientific">Cladocopium goreaui</name>
    <dbReference type="NCBI Taxonomy" id="2562237"/>
    <lineage>
        <taxon>Eukaryota</taxon>
        <taxon>Sar</taxon>
        <taxon>Alveolata</taxon>
        <taxon>Dinophyceae</taxon>
        <taxon>Suessiales</taxon>
        <taxon>Symbiodiniaceae</taxon>
        <taxon>Cladocopium</taxon>
    </lineage>
</organism>
<evidence type="ECO:0000313" key="1">
    <source>
        <dbReference type="EMBL" id="CAI3982766.1"/>
    </source>
</evidence>
<accession>A0A9P1C2Q2</accession>
<dbReference type="EMBL" id="CAMXCT010000745">
    <property type="protein sequence ID" value="CAI3982766.1"/>
    <property type="molecule type" value="Genomic_DNA"/>
</dbReference>
<comment type="caution">
    <text evidence="1">The sequence shown here is derived from an EMBL/GenBank/DDBJ whole genome shotgun (WGS) entry which is preliminary data.</text>
</comment>
<proteinExistence type="predicted"/>
<dbReference type="EMBL" id="CAMXCT030000745">
    <property type="protein sequence ID" value="CAL4770078.1"/>
    <property type="molecule type" value="Genomic_DNA"/>
</dbReference>
<evidence type="ECO:0000313" key="3">
    <source>
        <dbReference type="Proteomes" id="UP001152797"/>
    </source>
</evidence>
<reference evidence="1" key="1">
    <citation type="submission" date="2022-10" db="EMBL/GenBank/DDBJ databases">
        <authorList>
            <person name="Chen Y."/>
            <person name="Dougan E. K."/>
            <person name="Chan C."/>
            <person name="Rhodes N."/>
            <person name="Thang M."/>
        </authorList>
    </citation>
    <scope>NUCLEOTIDE SEQUENCE</scope>
</reference>
<reference evidence="2 3" key="2">
    <citation type="submission" date="2024-05" db="EMBL/GenBank/DDBJ databases">
        <authorList>
            <person name="Chen Y."/>
            <person name="Shah S."/>
            <person name="Dougan E. K."/>
            <person name="Thang M."/>
            <person name="Chan C."/>
        </authorList>
    </citation>
    <scope>NUCLEOTIDE SEQUENCE [LARGE SCALE GENOMIC DNA]</scope>
</reference>
<dbReference type="EMBL" id="CAMXCT020000745">
    <property type="protein sequence ID" value="CAL1136141.1"/>
    <property type="molecule type" value="Genomic_DNA"/>
</dbReference>